<dbReference type="AlphaFoldDB" id="A0A2C5YWT1"/>
<evidence type="ECO:0000256" key="1">
    <source>
        <dbReference type="SAM" id="MobiDB-lite"/>
    </source>
</evidence>
<keyword evidence="2" id="KW-0472">Membrane</keyword>
<keyword evidence="2" id="KW-1133">Transmembrane helix</keyword>
<evidence type="ECO:0000256" key="2">
    <source>
        <dbReference type="SAM" id="Phobius"/>
    </source>
</evidence>
<reference evidence="3 4" key="1">
    <citation type="submission" date="2017-06" db="EMBL/GenBank/DDBJ databases">
        <title>Ant-infecting Ophiocordyceps genomes reveal a high diversity of potential behavioral manipulation genes and a possible major role for enterotoxins.</title>
        <authorList>
            <person name="De Bekker C."/>
            <person name="Evans H.C."/>
            <person name="Brachmann A."/>
            <person name="Hughes D.P."/>
        </authorList>
    </citation>
    <scope>NUCLEOTIDE SEQUENCE [LARGE SCALE GENOMIC DNA]</scope>
    <source>
        <strain evidence="3 4">Map16</strain>
    </source>
</reference>
<evidence type="ECO:0000313" key="4">
    <source>
        <dbReference type="Proteomes" id="UP000226431"/>
    </source>
</evidence>
<proteinExistence type="predicted"/>
<dbReference type="EMBL" id="NJES01000359">
    <property type="protein sequence ID" value="PHH73217.1"/>
    <property type="molecule type" value="Genomic_DNA"/>
</dbReference>
<dbReference type="Proteomes" id="UP000226431">
    <property type="component" value="Unassembled WGS sequence"/>
</dbReference>
<gene>
    <name evidence="3" type="ORF">CDD80_3949</name>
</gene>
<organism evidence="3 4">
    <name type="scientific">Ophiocordyceps camponoti-rufipedis</name>
    <dbReference type="NCBI Taxonomy" id="2004952"/>
    <lineage>
        <taxon>Eukaryota</taxon>
        <taxon>Fungi</taxon>
        <taxon>Dikarya</taxon>
        <taxon>Ascomycota</taxon>
        <taxon>Pezizomycotina</taxon>
        <taxon>Sordariomycetes</taxon>
        <taxon>Hypocreomycetidae</taxon>
        <taxon>Hypocreales</taxon>
        <taxon>Ophiocordycipitaceae</taxon>
        <taxon>Ophiocordyceps</taxon>
    </lineage>
</organism>
<evidence type="ECO:0000313" key="3">
    <source>
        <dbReference type="EMBL" id="PHH73217.1"/>
    </source>
</evidence>
<feature type="compositionally biased region" description="Pro residues" evidence="1">
    <location>
        <begin position="110"/>
        <end position="123"/>
    </location>
</feature>
<feature type="region of interest" description="Disordered" evidence="1">
    <location>
        <begin position="47"/>
        <end position="72"/>
    </location>
</feature>
<comment type="caution">
    <text evidence="3">The sequence shown here is derived from an EMBL/GenBank/DDBJ whole genome shotgun (WGS) entry which is preliminary data.</text>
</comment>
<keyword evidence="2" id="KW-0812">Transmembrane</keyword>
<sequence length="237" mass="25949">MSPPGQDGSDASLPPATIAGIAVGVLLLFILAALLFLIYHRRERAKDRLDDDASSSGTGRSSRRECRERGLSGESRLFGSEYDVGTYTRNLDNSIPTHPAYIPSSNWPGTRPPLRPPLPPSQPAPVRSNRPDSYAVQAYLAAAAESARLADPPPPVHQRVERPRSRNLGLSLAIPKNPARVETGHRGLPVHPAVRSHQQLRQDRPAAVPFSQRQQAYRNDAFIEVPLRSGKSTLYGY</sequence>
<dbReference type="STRING" id="2004952.A0A2C5YWT1"/>
<feature type="region of interest" description="Disordered" evidence="1">
    <location>
        <begin position="102"/>
        <end position="130"/>
    </location>
</feature>
<protein>
    <submittedName>
        <fullName evidence="3">Uncharacterized protein</fullName>
    </submittedName>
</protein>
<keyword evidence="4" id="KW-1185">Reference proteome</keyword>
<dbReference type="OrthoDB" id="5426678at2759"/>
<accession>A0A2C5YWT1</accession>
<feature type="transmembrane region" description="Helical" evidence="2">
    <location>
        <begin position="16"/>
        <end position="39"/>
    </location>
</feature>
<name>A0A2C5YWT1_9HYPO</name>
<feature type="compositionally biased region" description="Basic and acidic residues" evidence="1">
    <location>
        <begin position="62"/>
        <end position="71"/>
    </location>
</feature>